<name>A0A1J4XUK3_9BACT</name>
<dbReference type="GO" id="GO:0043107">
    <property type="term" value="P:type IV pilus-dependent motility"/>
    <property type="evidence" value="ECO:0007669"/>
    <property type="project" value="InterPro"/>
</dbReference>
<evidence type="ECO:0000313" key="2">
    <source>
        <dbReference type="EMBL" id="OIO65428.1"/>
    </source>
</evidence>
<feature type="transmembrane region" description="Helical" evidence="1">
    <location>
        <begin position="7"/>
        <end position="29"/>
    </location>
</feature>
<dbReference type="Proteomes" id="UP000182693">
    <property type="component" value="Unassembled WGS sequence"/>
</dbReference>
<proteinExistence type="predicted"/>
<keyword evidence="1" id="KW-1133">Transmembrane helix</keyword>
<gene>
    <name evidence="2" type="ORF">AUJ30_01030</name>
</gene>
<dbReference type="GO" id="GO:0043683">
    <property type="term" value="P:type IV pilus assembly"/>
    <property type="evidence" value="ECO:0007669"/>
    <property type="project" value="InterPro"/>
</dbReference>
<comment type="caution">
    <text evidence="2">The sequence shown here is derived from an EMBL/GenBank/DDBJ whole genome shotgun (WGS) entry which is preliminary data.</text>
</comment>
<dbReference type="InterPro" id="IPR014717">
    <property type="entry name" value="Transl_elong_EF1B/ribsomal_bS6"/>
</dbReference>
<sequence length="172" mass="19767">MTNFRKRLLIIIGVPLGISLILTTILFFVGSDISKRTDQIRQLRRDLLFRTQLTESLALLRKDSQQAKNYVVEIENILPNRDQLVSFPRDLSTIARQTKVELNSSLGQENSEGIGKLRQTDFTITSQGPFDNFIDFLKSLETARYFINLKSIDFTRQDNNFSALLTGRVFSF</sequence>
<dbReference type="STRING" id="1805425.AUJ30_01030"/>
<keyword evidence="1" id="KW-0472">Membrane</keyword>
<reference evidence="2 3" key="1">
    <citation type="journal article" date="2016" name="Environ. Microbiol.">
        <title>Genomic resolution of a cold subsurface aquifer community provides metabolic insights for novel microbes adapted to high CO concentrations.</title>
        <authorList>
            <person name="Probst A.J."/>
            <person name="Castelle C.J."/>
            <person name="Singh A."/>
            <person name="Brown C.T."/>
            <person name="Anantharaman K."/>
            <person name="Sharon I."/>
            <person name="Hug L.A."/>
            <person name="Burstein D."/>
            <person name="Emerson J.B."/>
            <person name="Thomas B.C."/>
            <person name="Banfield J.F."/>
        </authorList>
    </citation>
    <scope>NUCLEOTIDE SEQUENCE [LARGE SCALE GENOMIC DNA]</scope>
    <source>
        <strain evidence="2">CG1_02_39_135</strain>
    </source>
</reference>
<dbReference type="AlphaFoldDB" id="A0A1J4XUK3"/>
<dbReference type="InterPro" id="IPR007445">
    <property type="entry name" value="PilO"/>
</dbReference>
<evidence type="ECO:0000256" key="1">
    <source>
        <dbReference type="SAM" id="Phobius"/>
    </source>
</evidence>
<evidence type="ECO:0000313" key="3">
    <source>
        <dbReference type="Proteomes" id="UP000182693"/>
    </source>
</evidence>
<dbReference type="Gene3D" id="3.30.70.60">
    <property type="match status" value="1"/>
</dbReference>
<organism evidence="2 3">
    <name type="scientific">Candidatus Wolfebacteria bacterium CG1_02_39_135</name>
    <dbReference type="NCBI Taxonomy" id="1805425"/>
    <lineage>
        <taxon>Bacteria</taxon>
        <taxon>Candidatus Wolfeibacteriota</taxon>
    </lineage>
</organism>
<protein>
    <recommendedName>
        <fullName evidence="4">Type 4 fimbrial biogenesis protein PilO</fullName>
    </recommendedName>
</protein>
<keyword evidence="1" id="KW-0812">Transmembrane</keyword>
<accession>A0A1J4XUK3</accession>
<evidence type="ECO:0008006" key="4">
    <source>
        <dbReference type="Google" id="ProtNLM"/>
    </source>
</evidence>
<dbReference type="Pfam" id="PF04350">
    <property type="entry name" value="PilO"/>
    <property type="match status" value="1"/>
</dbReference>
<dbReference type="EMBL" id="MNWX01000018">
    <property type="protein sequence ID" value="OIO65428.1"/>
    <property type="molecule type" value="Genomic_DNA"/>
</dbReference>